<protein>
    <submittedName>
        <fullName evidence="1">Uncharacterized protein</fullName>
    </submittedName>
</protein>
<name>T2I7V1_CROWT</name>
<comment type="caution">
    <text evidence="1">The sequence shown here is derived from an EMBL/GenBank/DDBJ whole genome shotgun (WGS) entry which is preliminary data.</text>
</comment>
<dbReference type="EMBL" id="CAQK01000028">
    <property type="protein sequence ID" value="CCQ48864.1"/>
    <property type="molecule type" value="Genomic_DNA"/>
</dbReference>
<sequence length="40" mass="4532">MRHLTNNFAYKNNSCNLAYKTPCSLAVAKLFREGKVSNNL</sequence>
<dbReference type="AlphaFoldDB" id="T2I7V1"/>
<reference evidence="1 2" key="1">
    <citation type="submission" date="2013-01" db="EMBL/GenBank/DDBJ databases">
        <authorList>
            <person name="Bench S."/>
        </authorList>
    </citation>
    <scope>NUCLEOTIDE SEQUENCE [LARGE SCALE GENOMIC DNA]</scope>
    <source>
        <strain evidence="1 2">WH 8502</strain>
    </source>
</reference>
<reference evidence="1 2" key="2">
    <citation type="submission" date="2013-09" db="EMBL/GenBank/DDBJ databases">
        <title>Whole genome comparison of six Crocosphaera watsonii strains with differing phenotypes.</title>
        <authorList>
            <person name="Bench S.R."/>
            <person name="Heller P."/>
            <person name="Frank I."/>
            <person name="Arciniega M."/>
            <person name="Shilova I.N."/>
            <person name="Zehr J.P."/>
        </authorList>
    </citation>
    <scope>NUCLEOTIDE SEQUENCE [LARGE SCALE GENOMIC DNA]</scope>
    <source>
        <strain evidence="1 2">WH 8502</strain>
    </source>
</reference>
<accession>T2I7V1</accession>
<organism evidence="1 2">
    <name type="scientific">Crocosphaera watsonii WH 8502</name>
    <dbReference type="NCBI Taxonomy" id="423474"/>
    <lineage>
        <taxon>Bacteria</taxon>
        <taxon>Bacillati</taxon>
        <taxon>Cyanobacteriota</taxon>
        <taxon>Cyanophyceae</taxon>
        <taxon>Oscillatoriophycideae</taxon>
        <taxon>Chroococcales</taxon>
        <taxon>Aphanothecaceae</taxon>
        <taxon>Crocosphaera</taxon>
    </lineage>
</organism>
<dbReference type="Proteomes" id="UP000018348">
    <property type="component" value="Unassembled WGS sequence"/>
</dbReference>
<evidence type="ECO:0000313" key="2">
    <source>
        <dbReference type="Proteomes" id="UP000018348"/>
    </source>
</evidence>
<proteinExistence type="predicted"/>
<gene>
    <name evidence="1" type="ORF">CWATWH8502_457</name>
</gene>
<evidence type="ECO:0000313" key="1">
    <source>
        <dbReference type="EMBL" id="CCQ48864.1"/>
    </source>
</evidence>